<keyword evidence="9" id="KW-0443">Lipid metabolism</keyword>
<evidence type="ECO:0000256" key="5">
    <source>
        <dbReference type="ARBA" id="ARBA00022556"/>
    </source>
</evidence>
<keyword evidence="5" id="KW-0441">Lipid A biosynthesis</keyword>
<evidence type="ECO:0000256" key="11">
    <source>
        <dbReference type="SAM" id="Phobius"/>
    </source>
</evidence>
<gene>
    <name evidence="13" type="ORF">PSDVSF_16480</name>
</gene>
<feature type="transmembrane region" description="Helical" evidence="11">
    <location>
        <begin position="176"/>
        <end position="195"/>
    </location>
</feature>
<protein>
    <recommendedName>
        <fullName evidence="12">EamA domain-containing protein</fullName>
    </recommendedName>
</protein>
<evidence type="ECO:0000313" key="13">
    <source>
        <dbReference type="EMBL" id="BCS88406.1"/>
    </source>
</evidence>
<dbReference type="Proteomes" id="UP001053296">
    <property type="component" value="Chromosome"/>
</dbReference>
<name>A0ABM9SDW7_9BACT</name>
<feature type="domain" description="EamA" evidence="12">
    <location>
        <begin position="151"/>
        <end position="285"/>
    </location>
</feature>
<reference evidence="13" key="1">
    <citation type="journal article" date="2022" name="Arch. Microbiol.">
        <title>Pseudodesulfovibrio sediminis sp. nov., a mesophilic and neutrophilic sulfate-reducing bacterium isolated from sediment of a brackish lake.</title>
        <authorList>
            <person name="Takahashi A."/>
            <person name="Kojima H."/>
            <person name="Watanabe M."/>
            <person name="Fukui M."/>
        </authorList>
    </citation>
    <scope>NUCLEOTIDE SEQUENCE</scope>
    <source>
        <strain evidence="13">SF6</strain>
    </source>
</reference>
<evidence type="ECO:0000256" key="4">
    <source>
        <dbReference type="ARBA" id="ARBA00022519"/>
    </source>
</evidence>
<evidence type="ECO:0000256" key="1">
    <source>
        <dbReference type="ARBA" id="ARBA00004651"/>
    </source>
</evidence>
<evidence type="ECO:0000256" key="9">
    <source>
        <dbReference type="ARBA" id="ARBA00023098"/>
    </source>
</evidence>
<keyword evidence="6 11" id="KW-0812">Transmembrane</keyword>
<evidence type="ECO:0000256" key="2">
    <source>
        <dbReference type="ARBA" id="ARBA00022475"/>
    </source>
</evidence>
<sequence>MQELPFILVLLSATAHGYWNFLFKRADNKDAFLGLSKLAEPVIYALPFGVAVFKWGLDPVSLWFAGVGTLLSVLNYFCLANSYKRLDLSIAYPISRSSTLFLPFLAFLFFGERIDVVGWASVITVTAGVLVVQLKSFSRSALFGSGVKLNLGLLFAVVAAFTVALYTLWGKEAVRHIHPFIYMYCYTLASCVYFLPSLRRLDRAEVQREWAKNRWSILSVSVLNTLSYVLMLMALNLTKVTYVGALRQVSLVVGVGLGWVVLREAITLPRLVGVILITVGASLTYLAQ</sequence>
<dbReference type="PANTHER" id="PTHR30561:SF9">
    <property type="entry name" value="4-AMINO-4-DEOXY-L-ARABINOSE-PHOSPHOUNDECAPRENOL FLIPPASE SUBUNIT ARNF-RELATED"/>
    <property type="match status" value="1"/>
</dbReference>
<dbReference type="Gene3D" id="1.10.3730.20">
    <property type="match status" value="2"/>
</dbReference>
<dbReference type="InterPro" id="IPR000620">
    <property type="entry name" value="EamA_dom"/>
</dbReference>
<keyword evidence="14" id="KW-1185">Reference proteome</keyword>
<organism evidence="13 14">
    <name type="scientific">Pseudodesulfovibrio sediminis</name>
    <dbReference type="NCBI Taxonomy" id="2810563"/>
    <lineage>
        <taxon>Bacteria</taxon>
        <taxon>Pseudomonadati</taxon>
        <taxon>Thermodesulfobacteriota</taxon>
        <taxon>Desulfovibrionia</taxon>
        <taxon>Desulfovibrionales</taxon>
        <taxon>Desulfovibrionaceae</taxon>
    </lineage>
</organism>
<feature type="transmembrane region" description="Helical" evidence="11">
    <location>
        <begin position="90"/>
        <end position="110"/>
    </location>
</feature>
<evidence type="ECO:0000256" key="10">
    <source>
        <dbReference type="ARBA" id="ARBA00023136"/>
    </source>
</evidence>
<accession>A0ABM9SDW7</accession>
<keyword evidence="3" id="KW-0444">Lipid biosynthesis</keyword>
<keyword evidence="10 11" id="KW-0472">Membrane</keyword>
<feature type="transmembrane region" description="Helical" evidence="11">
    <location>
        <begin position="60"/>
        <end position="78"/>
    </location>
</feature>
<proteinExistence type="predicted"/>
<evidence type="ECO:0000256" key="3">
    <source>
        <dbReference type="ARBA" id="ARBA00022516"/>
    </source>
</evidence>
<dbReference type="Pfam" id="PF00892">
    <property type="entry name" value="EamA"/>
    <property type="match status" value="2"/>
</dbReference>
<feature type="transmembrane region" description="Helical" evidence="11">
    <location>
        <begin position="241"/>
        <end position="261"/>
    </location>
</feature>
<dbReference type="InterPro" id="IPR037185">
    <property type="entry name" value="EmrE-like"/>
</dbReference>
<feature type="transmembrane region" description="Helical" evidence="11">
    <location>
        <begin position="215"/>
        <end position="235"/>
    </location>
</feature>
<dbReference type="EMBL" id="AP024485">
    <property type="protein sequence ID" value="BCS88406.1"/>
    <property type="molecule type" value="Genomic_DNA"/>
</dbReference>
<evidence type="ECO:0000256" key="7">
    <source>
        <dbReference type="ARBA" id="ARBA00022985"/>
    </source>
</evidence>
<evidence type="ECO:0000259" key="12">
    <source>
        <dbReference type="Pfam" id="PF00892"/>
    </source>
</evidence>
<evidence type="ECO:0000313" key="14">
    <source>
        <dbReference type="Proteomes" id="UP001053296"/>
    </source>
</evidence>
<comment type="subcellular location">
    <subcellularLocation>
        <location evidence="1">Cell membrane</location>
        <topology evidence="1">Multi-pass membrane protein</topology>
    </subcellularLocation>
</comment>
<feature type="transmembrane region" description="Helical" evidence="11">
    <location>
        <begin position="149"/>
        <end position="170"/>
    </location>
</feature>
<evidence type="ECO:0000256" key="8">
    <source>
        <dbReference type="ARBA" id="ARBA00022989"/>
    </source>
</evidence>
<keyword evidence="2" id="KW-1003">Cell membrane</keyword>
<dbReference type="InterPro" id="IPR000390">
    <property type="entry name" value="Small_drug/metabolite_transptr"/>
</dbReference>
<keyword evidence="8 11" id="KW-1133">Transmembrane helix</keyword>
<feature type="transmembrane region" description="Helical" evidence="11">
    <location>
        <begin position="268"/>
        <end position="287"/>
    </location>
</feature>
<evidence type="ECO:0000256" key="6">
    <source>
        <dbReference type="ARBA" id="ARBA00022692"/>
    </source>
</evidence>
<dbReference type="RefSeq" id="WP_229596229.1">
    <property type="nucleotide sequence ID" value="NZ_AP024485.1"/>
</dbReference>
<dbReference type="SUPFAM" id="SSF103481">
    <property type="entry name" value="Multidrug resistance efflux transporter EmrE"/>
    <property type="match status" value="2"/>
</dbReference>
<feature type="domain" description="EamA" evidence="12">
    <location>
        <begin position="7"/>
        <end position="132"/>
    </location>
</feature>
<keyword evidence="4" id="KW-0997">Cell inner membrane</keyword>
<dbReference type="PANTHER" id="PTHR30561">
    <property type="entry name" value="SMR FAMILY PROTON-DEPENDENT DRUG EFFLUX TRANSPORTER SUGE"/>
    <property type="match status" value="1"/>
</dbReference>
<keyword evidence="7" id="KW-0448">Lipopolysaccharide biosynthesis</keyword>
<feature type="transmembrane region" description="Helical" evidence="11">
    <location>
        <begin position="116"/>
        <end position="137"/>
    </location>
</feature>